<organism evidence="1 2">
    <name type="scientific">Vreelandella alkaliphila</name>
    <dbReference type="NCBI Taxonomy" id="272774"/>
    <lineage>
        <taxon>Bacteria</taxon>
        <taxon>Pseudomonadati</taxon>
        <taxon>Pseudomonadota</taxon>
        <taxon>Gammaproteobacteria</taxon>
        <taxon>Oceanospirillales</taxon>
        <taxon>Halomonadaceae</taxon>
        <taxon>Vreelandella</taxon>
    </lineage>
</organism>
<accession>A0A7C9NM56</accession>
<comment type="caution">
    <text evidence="1">The sequence shown here is derived from an EMBL/GenBank/DDBJ whole genome shotgun (WGS) entry which is preliminary data.</text>
</comment>
<reference evidence="1 2" key="1">
    <citation type="submission" date="2020-01" db="EMBL/GenBank/DDBJ databases">
        <title>Whole genome sequencing of Halomonas alkaliphila strain LS44.</title>
        <authorList>
            <person name="Kumar S."/>
            <person name="Paul D."/>
            <person name="Shouche Y."/>
            <person name="Suryavanshi M.V."/>
        </authorList>
    </citation>
    <scope>NUCLEOTIDE SEQUENCE [LARGE SCALE GENOMIC DNA]</scope>
    <source>
        <strain evidence="1 2">LS44</strain>
    </source>
</reference>
<dbReference type="Proteomes" id="UP000480312">
    <property type="component" value="Unassembled WGS sequence"/>
</dbReference>
<name>A0A7C9NM56_9GAMM</name>
<dbReference type="AlphaFoldDB" id="A0A7C9NM56"/>
<sequence length="241" mass="27025">MRHMLRDSIKRSLAGAIFGASTLAICGLNSASAAQPDEALSLQPPKPFQAQYRLELRGWPNATITHTLSNEGSHWLSSMNFSVAVARGEERSRFSVNENTTHSLLYNSSYSLFGIGDSYQLNERDLGNLDRQAALFDLSRRAGHEHCTESAPCDVNFVDHRGRDEHFKYYATEPSMINVPAGTFEAHRVTLIDVEKPDRHLQINFHPEWPGLILSAEYQKEGRRQTHLTMTQFNPAGSNAP</sequence>
<proteinExistence type="predicted"/>
<gene>
    <name evidence="1" type="ORF">GPL32_04710</name>
</gene>
<protein>
    <recommendedName>
        <fullName evidence="3">DUF3108 domain-containing protein</fullName>
    </recommendedName>
</protein>
<dbReference type="EMBL" id="JAAEHK010000004">
    <property type="protein sequence ID" value="NDL69809.1"/>
    <property type="molecule type" value="Genomic_DNA"/>
</dbReference>
<evidence type="ECO:0000313" key="2">
    <source>
        <dbReference type="Proteomes" id="UP000480312"/>
    </source>
</evidence>
<evidence type="ECO:0008006" key="3">
    <source>
        <dbReference type="Google" id="ProtNLM"/>
    </source>
</evidence>
<dbReference type="OrthoDB" id="25491at2"/>
<evidence type="ECO:0000313" key="1">
    <source>
        <dbReference type="EMBL" id="NDL69809.1"/>
    </source>
</evidence>